<keyword evidence="2" id="KW-1185">Reference proteome</keyword>
<protein>
    <submittedName>
        <fullName evidence="1">Ribonuclease H-like domain-containing protein</fullName>
    </submittedName>
</protein>
<evidence type="ECO:0000313" key="1">
    <source>
        <dbReference type="EMBL" id="KAI0029828.1"/>
    </source>
</evidence>
<organism evidence="1 2">
    <name type="scientific">Vararia minispora EC-137</name>
    <dbReference type="NCBI Taxonomy" id="1314806"/>
    <lineage>
        <taxon>Eukaryota</taxon>
        <taxon>Fungi</taxon>
        <taxon>Dikarya</taxon>
        <taxon>Basidiomycota</taxon>
        <taxon>Agaricomycotina</taxon>
        <taxon>Agaricomycetes</taxon>
        <taxon>Russulales</taxon>
        <taxon>Lachnocladiaceae</taxon>
        <taxon>Vararia</taxon>
    </lineage>
</organism>
<comment type="caution">
    <text evidence="1">The sequence shown here is derived from an EMBL/GenBank/DDBJ whole genome shotgun (WGS) entry which is preliminary data.</text>
</comment>
<proteinExistence type="predicted"/>
<name>A0ACB8QDP0_9AGAM</name>
<reference evidence="1" key="2">
    <citation type="journal article" date="2022" name="New Phytol.">
        <title>Evolutionary transition to the ectomycorrhizal habit in the genomes of a hyperdiverse lineage of mushroom-forming fungi.</title>
        <authorList>
            <person name="Looney B."/>
            <person name="Miyauchi S."/>
            <person name="Morin E."/>
            <person name="Drula E."/>
            <person name="Courty P.E."/>
            <person name="Kohler A."/>
            <person name="Kuo A."/>
            <person name="LaButti K."/>
            <person name="Pangilinan J."/>
            <person name="Lipzen A."/>
            <person name="Riley R."/>
            <person name="Andreopoulos W."/>
            <person name="He G."/>
            <person name="Johnson J."/>
            <person name="Nolan M."/>
            <person name="Tritt A."/>
            <person name="Barry K.W."/>
            <person name="Grigoriev I.V."/>
            <person name="Nagy L.G."/>
            <person name="Hibbett D."/>
            <person name="Henrissat B."/>
            <person name="Matheny P.B."/>
            <person name="Labbe J."/>
            <person name="Martin F.M."/>
        </authorList>
    </citation>
    <scope>NUCLEOTIDE SEQUENCE</scope>
    <source>
        <strain evidence="1">EC-137</strain>
    </source>
</reference>
<dbReference type="EMBL" id="MU273654">
    <property type="protein sequence ID" value="KAI0029828.1"/>
    <property type="molecule type" value="Genomic_DNA"/>
</dbReference>
<evidence type="ECO:0000313" key="2">
    <source>
        <dbReference type="Proteomes" id="UP000814128"/>
    </source>
</evidence>
<sequence>MVSVTRTPFVHFQTPSQAILSVPTTSTVGLTRSAATTVDASHPVPSRQLFDAFLVLDVEATCMPGSDFDYPNEIIEWPVLLLKWKDRDQNGLASTLEVAGQFRSFVRPTWRPKLSPFCTQLTGITQAQIDTAPTFPLVLSQFSSFLAEHGLIRPSTGERLVRFCWCTDGPFDIRDFVVKQCFISKIRMPYWLEGQIVDVRQTVLTWCDATQNDSRSQRSPFLRRLSPNIAMQLKLLHLSKFEGREHSGIDDTHNVARIVIELARRGVRLQANTFIRPGRRWNWMGKRGEILEDYIRQQLS</sequence>
<reference evidence="1" key="1">
    <citation type="submission" date="2021-02" db="EMBL/GenBank/DDBJ databases">
        <authorList>
            <consortium name="DOE Joint Genome Institute"/>
            <person name="Ahrendt S."/>
            <person name="Looney B.P."/>
            <person name="Miyauchi S."/>
            <person name="Morin E."/>
            <person name="Drula E."/>
            <person name="Courty P.E."/>
            <person name="Chicoki N."/>
            <person name="Fauchery L."/>
            <person name="Kohler A."/>
            <person name="Kuo A."/>
            <person name="Labutti K."/>
            <person name="Pangilinan J."/>
            <person name="Lipzen A."/>
            <person name="Riley R."/>
            <person name="Andreopoulos W."/>
            <person name="He G."/>
            <person name="Johnson J."/>
            <person name="Barry K.W."/>
            <person name="Grigoriev I.V."/>
            <person name="Nagy L."/>
            <person name="Hibbett D."/>
            <person name="Henrissat B."/>
            <person name="Matheny P.B."/>
            <person name="Labbe J."/>
            <person name="Martin F."/>
        </authorList>
    </citation>
    <scope>NUCLEOTIDE SEQUENCE</scope>
    <source>
        <strain evidence="1">EC-137</strain>
    </source>
</reference>
<accession>A0ACB8QDP0</accession>
<dbReference type="Proteomes" id="UP000814128">
    <property type="component" value="Unassembled WGS sequence"/>
</dbReference>
<gene>
    <name evidence="1" type="ORF">K488DRAFT_55516</name>
</gene>